<evidence type="ECO:0000256" key="2">
    <source>
        <dbReference type="ARBA" id="ARBA00022801"/>
    </source>
</evidence>
<dbReference type="SMART" id="SM00042">
    <property type="entry name" value="CUB"/>
    <property type="match status" value="1"/>
</dbReference>
<organism evidence="11 12">
    <name type="scientific">Dinothrombium tinctorium</name>
    <dbReference type="NCBI Taxonomy" id="1965070"/>
    <lineage>
        <taxon>Eukaryota</taxon>
        <taxon>Metazoa</taxon>
        <taxon>Ecdysozoa</taxon>
        <taxon>Arthropoda</taxon>
        <taxon>Chelicerata</taxon>
        <taxon>Arachnida</taxon>
        <taxon>Acari</taxon>
        <taxon>Acariformes</taxon>
        <taxon>Trombidiformes</taxon>
        <taxon>Prostigmata</taxon>
        <taxon>Anystina</taxon>
        <taxon>Parasitengona</taxon>
        <taxon>Trombidioidea</taxon>
        <taxon>Trombidiidae</taxon>
        <taxon>Dinothrombium</taxon>
    </lineage>
</organism>
<evidence type="ECO:0000256" key="8">
    <source>
        <dbReference type="SAM" id="SignalP"/>
    </source>
</evidence>
<dbReference type="InterPro" id="IPR035914">
    <property type="entry name" value="Sperma_CUB_dom_sf"/>
</dbReference>
<dbReference type="EMBL" id="NCKU01001761">
    <property type="protein sequence ID" value="RWS11330.1"/>
    <property type="molecule type" value="Genomic_DNA"/>
</dbReference>
<dbReference type="Gene3D" id="4.10.400.10">
    <property type="entry name" value="Low-density Lipoprotein Receptor"/>
    <property type="match status" value="1"/>
</dbReference>
<proteinExistence type="predicted"/>
<keyword evidence="4 6" id="KW-1015">Disulfide bond</keyword>
<dbReference type="CDD" id="cd00041">
    <property type="entry name" value="CUB"/>
    <property type="match status" value="1"/>
</dbReference>
<dbReference type="PANTHER" id="PTHR24252">
    <property type="entry name" value="ACROSIN-RELATED"/>
    <property type="match status" value="1"/>
</dbReference>
<dbReference type="InterPro" id="IPR033116">
    <property type="entry name" value="TRYPSIN_SER"/>
</dbReference>
<dbReference type="InterPro" id="IPR009003">
    <property type="entry name" value="Peptidase_S1_PA"/>
</dbReference>
<dbReference type="FunFam" id="2.40.10.10:FF:000003">
    <property type="entry name" value="Transmembrane serine protease 3"/>
    <property type="match status" value="1"/>
</dbReference>
<sequence length="479" mass="55047">MFVAQSFLSVLIFECFYLPFCECFCNQFTSQSLISDVKSSRLLLNDSFSSGYLTSPNYGENRVYTSNTLCSWTIEAPKNKLIELNFLNFDVEYSFRCRLDGLYIFDGKTRKDRLLQMLCGQNIPDRLVSTSNALHLVFITNALRNAKGFLLKYSIHEVQDSENCASDEFRCRNHLCISKKQICDFKDDCGDGTDEEKCKSQKMGDFECGKPAFEFEESKKVINQKKIAKPGIWPWMVSVRYIPEEPYGHRCGGVLIHPQWILTAAHCFRRGFNISEWSLLFGKYREISNDETQVRRYINRIIIHPDYLPLKDDKKFANRKDNDIALIELNAPLVFNDYIRAICLPHTYYIERTGITAYVTGWGYAEGKLQFEEDERLKEASVTLLNRLYCQKLYKRKLVVIPKLMLCAGHLEGGADACKGDSGGPLVVKFEGVWYVIGIVSSGEDCGLPNQPGIYTKVTSYRSWIRKYVHFGGTTQTFF</sequence>
<evidence type="ECO:0000259" key="9">
    <source>
        <dbReference type="PROSITE" id="PS01180"/>
    </source>
</evidence>
<keyword evidence="1 7" id="KW-0645">Protease</keyword>
<dbReference type="PROSITE" id="PS00134">
    <property type="entry name" value="TRYPSIN_HIS"/>
    <property type="match status" value="1"/>
</dbReference>
<evidence type="ECO:0000256" key="7">
    <source>
        <dbReference type="RuleBase" id="RU363034"/>
    </source>
</evidence>
<comment type="caution">
    <text evidence="11">The sequence shown here is derived from an EMBL/GenBank/DDBJ whole genome shotgun (WGS) entry which is preliminary data.</text>
</comment>
<dbReference type="CDD" id="cd00112">
    <property type="entry name" value="LDLa"/>
    <property type="match status" value="1"/>
</dbReference>
<evidence type="ECO:0000313" key="12">
    <source>
        <dbReference type="Proteomes" id="UP000285301"/>
    </source>
</evidence>
<dbReference type="PROSITE" id="PS01209">
    <property type="entry name" value="LDLRA_1"/>
    <property type="match status" value="1"/>
</dbReference>
<dbReference type="PRINTS" id="PR00722">
    <property type="entry name" value="CHYMOTRYPSIN"/>
</dbReference>
<feature type="domain" description="CUB" evidence="9">
    <location>
        <begin position="25"/>
        <end position="156"/>
    </location>
</feature>
<dbReference type="GO" id="GO:0004252">
    <property type="term" value="F:serine-type endopeptidase activity"/>
    <property type="evidence" value="ECO:0007669"/>
    <property type="project" value="InterPro"/>
</dbReference>
<gene>
    <name evidence="11" type="ORF">B4U79_14468</name>
</gene>
<dbReference type="AlphaFoldDB" id="A0A3S3P3J5"/>
<keyword evidence="12" id="KW-1185">Reference proteome</keyword>
<feature type="disulfide bond" evidence="6">
    <location>
        <begin position="183"/>
        <end position="198"/>
    </location>
</feature>
<keyword evidence="8" id="KW-0732">Signal</keyword>
<evidence type="ECO:0000256" key="1">
    <source>
        <dbReference type="ARBA" id="ARBA00022670"/>
    </source>
</evidence>
<dbReference type="Pfam" id="PF00057">
    <property type="entry name" value="Ldl_recept_a"/>
    <property type="match status" value="1"/>
</dbReference>
<dbReference type="SUPFAM" id="SSF57424">
    <property type="entry name" value="LDL receptor-like module"/>
    <property type="match status" value="1"/>
</dbReference>
<feature type="signal peptide" evidence="8">
    <location>
        <begin position="1"/>
        <end position="23"/>
    </location>
</feature>
<dbReference type="InterPro" id="IPR036055">
    <property type="entry name" value="LDL_receptor-like_sf"/>
</dbReference>
<feature type="disulfide bond" evidence="6">
    <location>
        <begin position="164"/>
        <end position="176"/>
    </location>
</feature>
<dbReference type="PROSITE" id="PS50240">
    <property type="entry name" value="TRYPSIN_DOM"/>
    <property type="match status" value="1"/>
</dbReference>
<name>A0A3S3P3J5_9ACAR</name>
<protein>
    <submittedName>
        <fullName evidence="11">Plasminogen-like protein</fullName>
    </submittedName>
</protein>
<dbReference type="InterPro" id="IPR018114">
    <property type="entry name" value="TRYPSIN_HIS"/>
</dbReference>
<keyword evidence="2 7" id="KW-0378">Hydrolase</keyword>
<dbReference type="PROSITE" id="PS00135">
    <property type="entry name" value="TRYPSIN_SER"/>
    <property type="match status" value="1"/>
</dbReference>
<dbReference type="InterPro" id="IPR002172">
    <property type="entry name" value="LDrepeatLR_classA_rpt"/>
</dbReference>
<dbReference type="InterPro" id="IPR001314">
    <property type="entry name" value="Peptidase_S1A"/>
</dbReference>
<keyword evidence="3 7" id="KW-0720">Serine protease</keyword>
<evidence type="ECO:0000256" key="6">
    <source>
        <dbReference type="PROSITE-ProRule" id="PRU00124"/>
    </source>
</evidence>
<dbReference type="GO" id="GO:0006508">
    <property type="term" value="P:proteolysis"/>
    <property type="evidence" value="ECO:0007669"/>
    <property type="project" value="UniProtKB-KW"/>
</dbReference>
<comment type="caution">
    <text evidence="5">Lacks conserved residue(s) required for the propagation of feature annotation.</text>
</comment>
<evidence type="ECO:0000313" key="11">
    <source>
        <dbReference type="EMBL" id="RWS11330.1"/>
    </source>
</evidence>
<evidence type="ECO:0000256" key="5">
    <source>
        <dbReference type="PROSITE-ProRule" id="PRU00059"/>
    </source>
</evidence>
<dbReference type="OrthoDB" id="10059102at2759"/>
<dbReference type="CDD" id="cd00190">
    <property type="entry name" value="Tryp_SPc"/>
    <property type="match status" value="1"/>
</dbReference>
<dbReference type="PROSITE" id="PS50068">
    <property type="entry name" value="LDLRA_2"/>
    <property type="match status" value="1"/>
</dbReference>
<dbReference type="Gene3D" id="2.40.10.10">
    <property type="entry name" value="Trypsin-like serine proteases"/>
    <property type="match status" value="1"/>
</dbReference>
<feature type="chain" id="PRO_5018595919" evidence="8">
    <location>
        <begin position="24"/>
        <end position="479"/>
    </location>
</feature>
<dbReference type="SMART" id="SM00020">
    <property type="entry name" value="Tryp_SPc"/>
    <property type="match status" value="1"/>
</dbReference>
<dbReference type="SUPFAM" id="SSF50494">
    <property type="entry name" value="Trypsin-like serine proteases"/>
    <property type="match status" value="1"/>
</dbReference>
<dbReference type="InterPro" id="IPR023415">
    <property type="entry name" value="LDLR_class-A_CS"/>
</dbReference>
<dbReference type="PANTHER" id="PTHR24252:SF7">
    <property type="entry name" value="HYALIN"/>
    <property type="match status" value="1"/>
</dbReference>
<reference evidence="11 12" key="1">
    <citation type="journal article" date="2018" name="Gigascience">
        <title>Genomes of trombidid mites reveal novel predicted allergens and laterally-transferred genes associated with secondary metabolism.</title>
        <authorList>
            <person name="Dong X."/>
            <person name="Chaisiri K."/>
            <person name="Xia D."/>
            <person name="Armstrong S.D."/>
            <person name="Fang Y."/>
            <person name="Donnelly M.J."/>
            <person name="Kadowaki T."/>
            <person name="McGarry J.W."/>
            <person name="Darby A.C."/>
            <person name="Makepeace B.L."/>
        </authorList>
    </citation>
    <scope>NUCLEOTIDE SEQUENCE [LARGE SCALE GENOMIC DNA]</scope>
    <source>
        <strain evidence="11">UoL-WK</strain>
    </source>
</reference>
<dbReference type="Gene3D" id="2.60.120.290">
    <property type="entry name" value="Spermadhesin, CUB domain"/>
    <property type="match status" value="1"/>
</dbReference>
<dbReference type="Proteomes" id="UP000285301">
    <property type="component" value="Unassembled WGS sequence"/>
</dbReference>
<dbReference type="Pfam" id="PF00431">
    <property type="entry name" value="CUB"/>
    <property type="match status" value="1"/>
</dbReference>
<dbReference type="InterPro" id="IPR043504">
    <property type="entry name" value="Peptidase_S1_PA_chymotrypsin"/>
</dbReference>
<evidence type="ECO:0000259" key="10">
    <source>
        <dbReference type="PROSITE" id="PS50240"/>
    </source>
</evidence>
<dbReference type="InterPro" id="IPR001254">
    <property type="entry name" value="Trypsin_dom"/>
</dbReference>
<dbReference type="InterPro" id="IPR000859">
    <property type="entry name" value="CUB_dom"/>
</dbReference>
<dbReference type="GO" id="GO:0009566">
    <property type="term" value="P:fertilization"/>
    <property type="evidence" value="ECO:0007669"/>
    <property type="project" value="UniProtKB-ARBA"/>
</dbReference>
<accession>A0A3S3P3J5</accession>
<dbReference type="PROSITE" id="PS01180">
    <property type="entry name" value="CUB"/>
    <property type="match status" value="1"/>
</dbReference>
<dbReference type="FunFam" id="2.60.120.290:FF:000005">
    <property type="entry name" value="Procollagen C-endopeptidase enhancer 1"/>
    <property type="match status" value="1"/>
</dbReference>
<evidence type="ECO:0000256" key="4">
    <source>
        <dbReference type="ARBA" id="ARBA00023157"/>
    </source>
</evidence>
<feature type="domain" description="Peptidase S1" evidence="10">
    <location>
        <begin position="221"/>
        <end position="470"/>
    </location>
</feature>
<dbReference type="STRING" id="1965070.A0A3S3P3J5"/>
<dbReference type="Pfam" id="PF00089">
    <property type="entry name" value="Trypsin"/>
    <property type="match status" value="1"/>
</dbReference>
<dbReference type="SUPFAM" id="SSF49854">
    <property type="entry name" value="Spermadhesin, CUB domain"/>
    <property type="match status" value="1"/>
</dbReference>
<feature type="disulfide bond" evidence="6">
    <location>
        <begin position="171"/>
        <end position="189"/>
    </location>
</feature>
<evidence type="ECO:0000256" key="3">
    <source>
        <dbReference type="ARBA" id="ARBA00022825"/>
    </source>
</evidence>
<dbReference type="SMART" id="SM00192">
    <property type="entry name" value="LDLa"/>
    <property type="match status" value="1"/>
</dbReference>